<keyword evidence="2" id="KW-1185">Reference proteome</keyword>
<reference evidence="1 2" key="1">
    <citation type="submission" date="2018-06" db="EMBL/GenBank/DDBJ databases">
        <title>Genomic Encyclopedia of Type Strains, Phase IV (KMG-IV): sequencing the most valuable type-strain genomes for metagenomic binning, comparative biology and taxonomic classification.</title>
        <authorList>
            <person name="Goeker M."/>
        </authorList>
    </citation>
    <scope>NUCLEOTIDE SEQUENCE [LARGE SCALE GENOMIC DNA]</scope>
    <source>
        <strain evidence="1 2">DSM 25619</strain>
    </source>
</reference>
<evidence type="ECO:0000313" key="1">
    <source>
        <dbReference type="EMBL" id="RBO91066.1"/>
    </source>
</evidence>
<dbReference type="RefSeq" id="WP_113946021.1">
    <property type="nucleotide sequence ID" value="NZ_JBHEEG010000011.1"/>
</dbReference>
<dbReference type="InterPro" id="IPR018330">
    <property type="entry name" value="RecT_fam"/>
</dbReference>
<proteinExistence type="predicted"/>
<organism evidence="1 2">
    <name type="scientific">Pseudochrobactrum asaccharolyticum</name>
    <dbReference type="NCBI Taxonomy" id="354351"/>
    <lineage>
        <taxon>Bacteria</taxon>
        <taxon>Pseudomonadati</taxon>
        <taxon>Pseudomonadota</taxon>
        <taxon>Alphaproteobacteria</taxon>
        <taxon>Hyphomicrobiales</taxon>
        <taxon>Brucellaceae</taxon>
        <taxon>Pseudochrobactrum</taxon>
    </lineage>
</organism>
<dbReference type="GO" id="GO:0003677">
    <property type="term" value="F:DNA binding"/>
    <property type="evidence" value="ECO:0007669"/>
    <property type="project" value="InterPro"/>
</dbReference>
<comment type="caution">
    <text evidence="1">The sequence shown here is derived from an EMBL/GenBank/DDBJ whole genome shotgun (WGS) entry which is preliminary data.</text>
</comment>
<accession>A0A366DLZ0</accession>
<protein>
    <submittedName>
        <fullName evidence="1">Phage recombination protein Bet</fullName>
    </submittedName>
</protein>
<evidence type="ECO:0000313" key="2">
    <source>
        <dbReference type="Proteomes" id="UP000252893"/>
    </source>
</evidence>
<dbReference type="NCBIfam" id="TIGR01913">
    <property type="entry name" value="bet_lambda"/>
    <property type="match status" value="1"/>
</dbReference>
<dbReference type="Proteomes" id="UP000252893">
    <property type="component" value="Unassembled WGS sequence"/>
</dbReference>
<dbReference type="GO" id="GO:0006310">
    <property type="term" value="P:DNA recombination"/>
    <property type="evidence" value="ECO:0007669"/>
    <property type="project" value="InterPro"/>
</dbReference>
<name>A0A366DLZ0_9HYPH</name>
<dbReference type="AlphaFoldDB" id="A0A366DLZ0"/>
<gene>
    <name evidence="1" type="ORF">DFR47_11063</name>
</gene>
<dbReference type="EMBL" id="QNRH01000010">
    <property type="protein sequence ID" value="RBO91066.1"/>
    <property type="molecule type" value="Genomic_DNA"/>
</dbReference>
<dbReference type="Pfam" id="PF03837">
    <property type="entry name" value="RecT"/>
    <property type="match status" value="1"/>
</dbReference>
<sequence>MTQVTTIPAAKQSLITSMASQYGMEPKAFADTVKATCMPNTASNEEFAAFLMVAKEYGLNPITREIYAFPKKGGGVQPIVGVDGWFNLINSHPQCDGIDFEDEFDDKRNLIAVKCSIYRKDRNRPTVVTEYMDECKRPTEPWQKWPKRMLRHKAAIQCARYAFGFAGIIDPDEAERSPEVITHAVVMAPPPTMSTDHEAPTVPFDSTAFLTELEEALTVAGDIETLEDIWSSHDPLSVLEGDDHAQDVALKIKERCLAAIDTGAAA</sequence>
<dbReference type="InterPro" id="IPR010183">
    <property type="entry name" value="Phage_lambda_Bet"/>
</dbReference>
<dbReference type="OrthoDB" id="8909920at2"/>